<feature type="region of interest" description="Disordered" evidence="2">
    <location>
        <begin position="384"/>
        <end position="404"/>
    </location>
</feature>
<evidence type="ECO:0000313" key="4">
    <source>
        <dbReference type="EMBL" id="CAB4009898.1"/>
    </source>
</evidence>
<dbReference type="SMART" id="SM00184">
    <property type="entry name" value="RING"/>
    <property type="match status" value="1"/>
</dbReference>
<dbReference type="Proteomes" id="UP001152795">
    <property type="component" value="Unassembled WGS sequence"/>
</dbReference>
<feature type="compositionally biased region" description="Polar residues" evidence="2">
    <location>
        <begin position="470"/>
        <end position="482"/>
    </location>
</feature>
<dbReference type="AlphaFoldDB" id="A0A6S7JCK5"/>
<name>A0A6S7JCK5_PARCT</name>
<feature type="region of interest" description="Disordered" evidence="2">
    <location>
        <begin position="774"/>
        <end position="822"/>
    </location>
</feature>
<dbReference type="PROSITE" id="PS50168">
    <property type="entry name" value="DED"/>
    <property type="match status" value="1"/>
</dbReference>
<dbReference type="SUPFAM" id="SSF47986">
    <property type="entry name" value="DEATH domain"/>
    <property type="match status" value="1"/>
</dbReference>
<dbReference type="InterPro" id="IPR017921">
    <property type="entry name" value="Znf_CTCHY"/>
</dbReference>
<dbReference type="PANTHER" id="PTHR21319:SF53">
    <property type="entry name" value="RING FINGER AND CHY ZINC FINGER DOMAIN-CONTAINING PROTEIN 1"/>
    <property type="match status" value="1"/>
</dbReference>
<dbReference type="Pfam" id="PF13639">
    <property type="entry name" value="zf-RING_2"/>
    <property type="match status" value="1"/>
</dbReference>
<dbReference type="InterPro" id="IPR001875">
    <property type="entry name" value="DED_dom"/>
</dbReference>
<dbReference type="PANTHER" id="PTHR21319">
    <property type="entry name" value="RING FINGER AND CHY ZINC FINGER DOMAIN-CONTAINING PROTEIN 1"/>
    <property type="match status" value="1"/>
</dbReference>
<dbReference type="GO" id="GO:0016567">
    <property type="term" value="P:protein ubiquitination"/>
    <property type="evidence" value="ECO:0007669"/>
    <property type="project" value="TreeGrafter"/>
</dbReference>
<dbReference type="GO" id="GO:0005634">
    <property type="term" value="C:nucleus"/>
    <property type="evidence" value="ECO:0007669"/>
    <property type="project" value="TreeGrafter"/>
</dbReference>
<evidence type="ECO:0000256" key="2">
    <source>
        <dbReference type="SAM" id="MobiDB-lite"/>
    </source>
</evidence>
<keyword evidence="5" id="KW-1185">Reference proteome</keyword>
<dbReference type="GO" id="GO:0008270">
    <property type="term" value="F:zinc ion binding"/>
    <property type="evidence" value="ECO:0007669"/>
    <property type="project" value="InterPro"/>
</dbReference>
<reference evidence="4" key="1">
    <citation type="submission" date="2020-04" db="EMBL/GenBank/DDBJ databases">
        <authorList>
            <person name="Alioto T."/>
            <person name="Alioto T."/>
            <person name="Gomez Garrido J."/>
        </authorList>
    </citation>
    <scope>NUCLEOTIDE SEQUENCE</scope>
    <source>
        <strain evidence="4">A484AB</strain>
    </source>
</reference>
<feature type="region of interest" description="Disordered" evidence="2">
    <location>
        <begin position="712"/>
        <end position="752"/>
    </location>
</feature>
<dbReference type="PROSITE" id="PS51266">
    <property type="entry name" value="ZF_CHY"/>
    <property type="match status" value="1"/>
</dbReference>
<protein>
    <submittedName>
        <fullName evidence="4">RING finger and CHY zinc finger domain-containing 1-like</fullName>
    </submittedName>
</protein>
<sequence length="1024" mass="115222">MPMRSVTLLPLVAILLKETVKYYISHAIAIFGIDPDTVPKSEENIESTCTESSNVTDQQSSSELLNSTSETKAVFVETLNSLDLFENYLKSRSEETAKPLKLLFDRGKSAHNELLTPDKIDNFLDILRSFLINKCSHDDKESESFLDCDQESSNSGNGELGNDVHLNSKPTNIWEEASKLDLVNEKLSPLSPNLKGNQKNFEIPQASNHNNVGNAPTEFENDLVKKDFDKIPTQRKDFVSSDEDSSIGQLRNKDKRNEKLGRKISKDSDMVYSVFPEFNKEKQSKGIDGYLKYSRTEKKKKSEKTLEEKALKLKNSFQFAKSPAMMISLRVKDLEDENLSLKSQMKSLQAKNQDILAELGQIAVQKTAKENEERRSELFQEIFRPPSSEATTLPTNKHRPINDMNGSLKRFLKSQTTNENADKPSVIYPANSTEQHVEGAEALVQRSNHQPGRDVMLTNVSEIHKDRNENQTPLTQNTSSNTAREKTSGREGKYQSEQFQETRALASISRKGYENLSLSVQQDDSGTECISLGNVPPTSVATTLYNRYKLMLLSLGQRLLSCDVVKLKNWASQNFSINNPQNATDILLQLDQKAVINASDLSQLSRFFESIVRIDLVHIIDAFHLGDYSLLRQNKPPKQQAANAARTSQYRSTPMYQSMFNAMNTGRQALANPAASDTLQTSPGRKVVTLRKPGNGNVIQRSFPQQTQLTAFRNSSDTVNPTHFSRSPNDNQSTASEQQNLQPATTAVSPNRMAHMVVADSSSVTSERRTIAGNSLTITNPSATSNPRNSQAVGSNGSKHSKFQRPETERSNISNFQPPGGFRTQYPDREDNWLCSHYKRHCYVKFECCNNFWPCHRCHNNQSTCGRKKLKSRYTKMLKCVYCNKVQQFGSSCCDCGATFSEYYCGLCKHLTGKDDNPYHCEKCGICRIHGDRSFHCDVCGVCLDVQLRGNHKCREDSAHDECCICLEDAFTGCQILPCSHKVHKECATQMIRSGITRCPICRESFAHKLERRPLPNSRKRSGK</sequence>
<dbReference type="InterPro" id="IPR011029">
    <property type="entry name" value="DEATH-like_dom_sf"/>
</dbReference>
<feature type="compositionally biased region" description="Polar residues" evidence="2">
    <location>
        <begin position="712"/>
        <end position="749"/>
    </location>
</feature>
<dbReference type="GO" id="GO:0006511">
    <property type="term" value="P:ubiquitin-dependent protein catabolic process"/>
    <property type="evidence" value="ECO:0007669"/>
    <property type="project" value="TreeGrafter"/>
</dbReference>
<dbReference type="Gene3D" id="3.30.40.10">
    <property type="entry name" value="Zinc/RING finger domain, C3HC4 (zinc finger)"/>
    <property type="match status" value="1"/>
</dbReference>
<dbReference type="InterPro" id="IPR008913">
    <property type="entry name" value="Znf_CHY"/>
</dbReference>
<gene>
    <name evidence="4" type="ORF">PACLA_8A058193</name>
</gene>
<organism evidence="4 5">
    <name type="scientific">Paramuricea clavata</name>
    <name type="common">Red gorgonian</name>
    <name type="synonym">Violescent sea-whip</name>
    <dbReference type="NCBI Taxonomy" id="317549"/>
    <lineage>
        <taxon>Eukaryota</taxon>
        <taxon>Metazoa</taxon>
        <taxon>Cnidaria</taxon>
        <taxon>Anthozoa</taxon>
        <taxon>Octocorallia</taxon>
        <taxon>Malacalcyonacea</taxon>
        <taxon>Plexauridae</taxon>
        <taxon>Paramuricea</taxon>
    </lineage>
</organism>
<dbReference type="SUPFAM" id="SSF57850">
    <property type="entry name" value="RING/U-box"/>
    <property type="match status" value="1"/>
</dbReference>
<dbReference type="GO" id="GO:0061630">
    <property type="term" value="F:ubiquitin protein ligase activity"/>
    <property type="evidence" value="ECO:0007669"/>
    <property type="project" value="TreeGrafter"/>
</dbReference>
<dbReference type="InterPro" id="IPR001841">
    <property type="entry name" value="Znf_RING"/>
</dbReference>
<dbReference type="SUPFAM" id="SSF161219">
    <property type="entry name" value="CHY zinc finger-like"/>
    <property type="match status" value="1"/>
</dbReference>
<feature type="region of interest" description="Disordered" evidence="2">
    <location>
        <begin position="235"/>
        <end position="259"/>
    </location>
</feature>
<feature type="compositionally biased region" description="Polar residues" evidence="2">
    <location>
        <begin position="774"/>
        <end position="798"/>
    </location>
</feature>
<dbReference type="Gene3D" id="1.10.533.10">
    <property type="entry name" value="Death Domain, Fas"/>
    <property type="match status" value="1"/>
</dbReference>
<proteinExistence type="predicted"/>
<evidence type="ECO:0000256" key="1">
    <source>
        <dbReference type="SAM" id="Coils"/>
    </source>
</evidence>
<dbReference type="GO" id="GO:0042981">
    <property type="term" value="P:regulation of apoptotic process"/>
    <property type="evidence" value="ECO:0007669"/>
    <property type="project" value="InterPro"/>
</dbReference>
<dbReference type="InterPro" id="IPR037274">
    <property type="entry name" value="Znf_CHY_sf"/>
</dbReference>
<keyword evidence="3" id="KW-0732">Signal</keyword>
<feature type="compositionally biased region" description="Basic and acidic residues" evidence="2">
    <location>
        <begin position="483"/>
        <end position="494"/>
    </location>
</feature>
<dbReference type="EMBL" id="CACRXK020006609">
    <property type="protein sequence ID" value="CAB4009898.1"/>
    <property type="molecule type" value="Genomic_DNA"/>
</dbReference>
<feature type="chain" id="PRO_5043501397" evidence="3">
    <location>
        <begin position="22"/>
        <end position="1024"/>
    </location>
</feature>
<dbReference type="OrthoDB" id="411372at2759"/>
<dbReference type="PROSITE" id="PS50089">
    <property type="entry name" value="ZF_RING_2"/>
    <property type="match status" value="1"/>
</dbReference>
<feature type="coiled-coil region" evidence="1">
    <location>
        <begin position="331"/>
        <end position="358"/>
    </location>
</feature>
<dbReference type="PROSITE" id="PS51270">
    <property type="entry name" value="ZF_CTCHY"/>
    <property type="match status" value="1"/>
</dbReference>
<evidence type="ECO:0000313" key="5">
    <source>
        <dbReference type="Proteomes" id="UP001152795"/>
    </source>
</evidence>
<dbReference type="InterPro" id="IPR013083">
    <property type="entry name" value="Znf_RING/FYVE/PHD"/>
</dbReference>
<evidence type="ECO:0000256" key="3">
    <source>
        <dbReference type="SAM" id="SignalP"/>
    </source>
</evidence>
<feature type="signal peptide" evidence="3">
    <location>
        <begin position="1"/>
        <end position="21"/>
    </location>
</feature>
<dbReference type="SUPFAM" id="SSF161245">
    <property type="entry name" value="Zinc hairpin stack"/>
    <property type="match status" value="1"/>
</dbReference>
<feature type="region of interest" description="Disordered" evidence="2">
    <location>
        <begin position="464"/>
        <end position="499"/>
    </location>
</feature>
<keyword evidence="1" id="KW-0175">Coiled coil</keyword>
<dbReference type="Pfam" id="PF05495">
    <property type="entry name" value="zf-CHY"/>
    <property type="match status" value="1"/>
</dbReference>
<dbReference type="InterPro" id="IPR037275">
    <property type="entry name" value="Znf_CTCHY_sf"/>
</dbReference>
<comment type="caution">
    <text evidence="4">The sequence shown here is derived from an EMBL/GenBank/DDBJ whole genome shotgun (WGS) entry which is preliminary data.</text>
</comment>
<accession>A0A6S7JCK5</accession>